<gene>
    <name evidence="3" type="ORF">EBN03_25860</name>
</gene>
<feature type="domain" description="DUF1707" evidence="2">
    <location>
        <begin position="7"/>
        <end position="58"/>
    </location>
</feature>
<name>A0A3M2KWU0_9NOCA</name>
<dbReference type="Pfam" id="PF08044">
    <property type="entry name" value="DUF1707"/>
    <property type="match status" value="1"/>
</dbReference>
<sequence>MEQFGNRIGTDQRERALTELSRHFGLGRLDPTEFSERSARVAAATTRDELAALFVDLPAVGAAPEPPAPRRALPRLAVALAGVTGCAIVLAAYSGQWLWLLLPAAAAVFAARRFRPR</sequence>
<dbReference type="AlphaFoldDB" id="A0A3M2KWU0"/>
<comment type="caution">
    <text evidence="3">The sequence shown here is derived from an EMBL/GenBank/DDBJ whole genome shotgun (WGS) entry which is preliminary data.</text>
</comment>
<dbReference type="InterPro" id="IPR012551">
    <property type="entry name" value="DUF1707_SHOCT-like"/>
</dbReference>
<reference evidence="3 4" key="1">
    <citation type="submission" date="2018-10" db="EMBL/GenBank/DDBJ databases">
        <title>Isolation from cow dung.</title>
        <authorList>
            <person name="Ling L."/>
        </authorList>
    </citation>
    <scope>NUCLEOTIDE SEQUENCE [LARGE SCALE GENOMIC DNA]</scope>
    <source>
        <strain evidence="3 4">NEAU-LL90</strain>
    </source>
</reference>
<organism evidence="3 4">
    <name type="scientific">Nocardia stercoris</name>
    <dbReference type="NCBI Taxonomy" id="2483361"/>
    <lineage>
        <taxon>Bacteria</taxon>
        <taxon>Bacillati</taxon>
        <taxon>Actinomycetota</taxon>
        <taxon>Actinomycetes</taxon>
        <taxon>Mycobacteriales</taxon>
        <taxon>Nocardiaceae</taxon>
        <taxon>Nocardia</taxon>
    </lineage>
</organism>
<dbReference type="RefSeq" id="WP_122190737.1">
    <property type="nucleotide sequence ID" value="NZ_RFFH01000014.1"/>
</dbReference>
<keyword evidence="4" id="KW-1185">Reference proteome</keyword>
<dbReference type="EMBL" id="RFFH01000014">
    <property type="protein sequence ID" value="RMI29504.1"/>
    <property type="molecule type" value="Genomic_DNA"/>
</dbReference>
<accession>A0A3M2KWU0</accession>
<evidence type="ECO:0000313" key="3">
    <source>
        <dbReference type="EMBL" id="RMI29504.1"/>
    </source>
</evidence>
<protein>
    <submittedName>
        <fullName evidence="3">DUF1707 domain-containing protein</fullName>
    </submittedName>
</protein>
<keyword evidence="1" id="KW-0472">Membrane</keyword>
<dbReference type="Proteomes" id="UP000279275">
    <property type="component" value="Unassembled WGS sequence"/>
</dbReference>
<evidence type="ECO:0000256" key="1">
    <source>
        <dbReference type="SAM" id="Phobius"/>
    </source>
</evidence>
<dbReference type="OrthoDB" id="3534574at2"/>
<evidence type="ECO:0000259" key="2">
    <source>
        <dbReference type="Pfam" id="PF08044"/>
    </source>
</evidence>
<evidence type="ECO:0000313" key="4">
    <source>
        <dbReference type="Proteomes" id="UP000279275"/>
    </source>
</evidence>
<keyword evidence="1" id="KW-0812">Transmembrane</keyword>
<feature type="transmembrane region" description="Helical" evidence="1">
    <location>
        <begin position="72"/>
        <end position="91"/>
    </location>
</feature>
<keyword evidence="1" id="KW-1133">Transmembrane helix</keyword>
<proteinExistence type="predicted"/>